<accession>A0A949U0M9</accession>
<name>A0A949U0M9_9CLOT</name>
<dbReference type="InterPro" id="IPR006680">
    <property type="entry name" value="Amidohydro-rel"/>
</dbReference>
<dbReference type="AlphaFoldDB" id="A0A949U0M9"/>
<comment type="caution">
    <text evidence="3">The sequence shown here is derived from an EMBL/GenBank/DDBJ whole genome shotgun (WGS) entry which is preliminary data.</text>
</comment>
<dbReference type="GO" id="GO:0016812">
    <property type="term" value="F:hydrolase activity, acting on carbon-nitrogen (but not peptide) bonds, in cyclic amides"/>
    <property type="evidence" value="ECO:0007669"/>
    <property type="project" value="TreeGrafter"/>
</dbReference>
<evidence type="ECO:0000313" key="4">
    <source>
        <dbReference type="Proteomes" id="UP000694308"/>
    </source>
</evidence>
<sequence length="456" mass="49951">MDIWDIVIKNGKLVNPERESVVHCNIGISGGKISIITEQDIKGKEEIDAKNKIVCPGFIDIHAHIDGDIGCAKLSLVQGVTTTVGGNCGGGPIDLKKFFDEQDKKGFPINQAQFVGHSFSLRERVGVTDPYISSTSSQIKQMQDLAEKAFKEGGVGLSFGLEYAPGASFDEVIELSRVAARHGRLVSIHTRLSAPDDLDSLREAIKIAELTGVSVQISHLVYQYGAGVMSEAIELISNARKSGLNIWADSGMYTSFATHIVTSVFDEEHIKNFGWEFNHMFIASGKHKGQSLTEELYRSMRNNKEDAVIICFTGVEDEIYEALLSDYVMLSSDTGPSPTGNIDECHPQNAGSFPRFFRKMVREQKSISVIEAVKKCTLVPAEALGFSNKGRLNLGTDADLLVIDMERIIDKSDFSDKGRPDAYPEGIDYVIVNGKIVVDKGQIREGVMPGKSIRVV</sequence>
<comment type="cofactor">
    <cofactor evidence="1">
        <name>Zn(2+)</name>
        <dbReference type="ChEBI" id="CHEBI:29105"/>
    </cofactor>
</comment>
<keyword evidence="4" id="KW-1185">Reference proteome</keyword>
<dbReference type="Pfam" id="PF01979">
    <property type="entry name" value="Amidohydro_1"/>
    <property type="match status" value="1"/>
</dbReference>
<evidence type="ECO:0000256" key="1">
    <source>
        <dbReference type="ARBA" id="ARBA00001947"/>
    </source>
</evidence>
<feature type="domain" description="Amidohydrolase-related" evidence="2">
    <location>
        <begin position="53"/>
        <end position="437"/>
    </location>
</feature>
<proteinExistence type="predicted"/>
<protein>
    <submittedName>
        <fullName evidence="3">Amidohydrolase family protein</fullName>
    </submittedName>
</protein>
<dbReference type="GO" id="GO:0005829">
    <property type="term" value="C:cytosol"/>
    <property type="evidence" value="ECO:0007669"/>
    <property type="project" value="TreeGrafter"/>
</dbReference>
<organism evidence="3 4">
    <name type="scientific">Clostridium thailandense</name>
    <dbReference type="NCBI Taxonomy" id="2794346"/>
    <lineage>
        <taxon>Bacteria</taxon>
        <taxon>Bacillati</taxon>
        <taxon>Bacillota</taxon>
        <taxon>Clostridia</taxon>
        <taxon>Eubacteriales</taxon>
        <taxon>Clostridiaceae</taxon>
        <taxon>Clostridium</taxon>
    </lineage>
</organism>
<dbReference type="Proteomes" id="UP000694308">
    <property type="component" value="Unassembled WGS sequence"/>
</dbReference>
<dbReference type="RefSeq" id="WP_218321161.1">
    <property type="nucleotide sequence ID" value="NZ_JAEEGC010000065.1"/>
</dbReference>
<evidence type="ECO:0000259" key="2">
    <source>
        <dbReference type="Pfam" id="PF01979"/>
    </source>
</evidence>
<gene>
    <name evidence="3" type="ORF">I6U48_14400</name>
</gene>
<reference evidence="3" key="1">
    <citation type="submission" date="2020-12" db="EMBL/GenBank/DDBJ databases">
        <title>Clostridium thailandense sp. nov., a novel acetogenic bacterium isolated from peat land soil in Thailand.</title>
        <authorList>
            <person name="Chaikitkaew S."/>
            <person name="Birkeland N.K."/>
        </authorList>
    </citation>
    <scope>NUCLEOTIDE SEQUENCE</scope>
    <source>
        <strain evidence="3">PL3</strain>
    </source>
</reference>
<evidence type="ECO:0000313" key="3">
    <source>
        <dbReference type="EMBL" id="MBV7274094.1"/>
    </source>
</evidence>
<dbReference type="InterPro" id="IPR050378">
    <property type="entry name" value="Metallo-dep_Hydrolases_sf"/>
</dbReference>
<dbReference type="PANTHER" id="PTHR11647:SF1">
    <property type="entry name" value="COLLAPSIN RESPONSE MEDIATOR PROTEIN"/>
    <property type="match status" value="1"/>
</dbReference>
<dbReference type="PANTHER" id="PTHR11647">
    <property type="entry name" value="HYDRANTOINASE/DIHYDROPYRIMIDINASE FAMILY MEMBER"/>
    <property type="match status" value="1"/>
</dbReference>
<dbReference type="EMBL" id="JAEEGC010000065">
    <property type="protein sequence ID" value="MBV7274094.1"/>
    <property type="molecule type" value="Genomic_DNA"/>
</dbReference>